<protein>
    <submittedName>
        <fullName evidence="1">Uncharacterized protein</fullName>
    </submittedName>
</protein>
<organism evidence="1 2">
    <name type="scientific">Dermacentor silvarum</name>
    <name type="common">Tick</name>
    <dbReference type="NCBI Taxonomy" id="543639"/>
    <lineage>
        <taxon>Eukaryota</taxon>
        <taxon>Metazoa</taxon>
        <taxon>Ecdysozoa</taxon>
        <taxon>Arthropoda</taxon>
        <taxon>Chelicerata</taxon>
        <taxon>Arachnida</taxon>
        <taxon>Acari</taxon>
        <taxon>Parasitiformes</taxon>
        <taxon>Ixodida</taxon>
        <taxon>Ixodoidea</taxon>
        <taxon>Ixodidae</taxon>
        <taxon>Rhipicephalinae</taxon>
        <taxon>Dermacentor</taxon>
    </lineage>
</organism>
<comment type="caution">
    <text evidence="1">The sequence shown here is derived from an EMBL/GenBank/DDBJ whole genome shotgun (WGS) entry which is preliminary data.</text>
</comment>
<name>A0ACB8DQ76_DERSI</name>
<accession>A0ACB8DQ76</accession>
<reference evidence="1" key="1">
    <citation type="submission" date="2020-05" db="EMBL/GenBank/DDBJ databases">
        <title>Large-scale comparative analyses of tick genomes elucidate their genetic diversity and vector capacities.</title>
        <authorList>
            <person name="Jia N."/>
            <person name="Wang J."/>
            <person name="Shi W."/>
            <person name="Du L."/>
            <person name="Sun Y."/>
            <person name="Zhan W."/>
            <person name="Jiang J."/>
            <person name="Wang Q."/>
            <person name="Zhang B."/>
            <person name="Ji P."/>
            <person name="Sakyi L.B."/>
            <person name="Cui X."/>
            <person name="Yuan T."/>
            <person name="Jiang B."/>
            <person name="Yang W."/>
            <person name="Lam T.T.-Y."/>
            <person name="Chang Q."/>
            <person name="Ding S."/>
            <person name="Wang X."/>
            <person name="Zhu J."/>
            <person name="Ruan X."/>
            <person name="Zhao L."/>
            <person name="Wei J."/>
            <person name="Que T."/>
            <person name="Du C."/>
            <person name="Cheng J."/>
            <person name="Dai P."/>
            <person name="Han X."/>
            <person name="Huang E."/>
            <person name="Gao Y."/>
            <person name="Liu J."/>
            <person name="Shao H."/>
            <person name="Ye R."/>
            <person name="Li L."/>
            <person name="Wei W."/>
            <person name="Wang X."/>
            <person name="Wang C."/>
            <person name="Yang T."/>
            <person name="Huo Q."/>
            <person name="Li W."/>
            <person name="Guo W."/>
            <person name="Chen H."/>
            <person name="Zhou L."/>
            <person name="Ni X."/>
            <person name="Tian J."/>
            <person name="Zhou Y."/>
            <person name="Sheng Y."/>
            <person name="Liu T."/>
            <person name="Pan Y."/>
            <person name="Xia L."/>
            <person name="Li J."/>
            <person name="Zhao F."/>
            <person name="Cao W."/>
        </authorList>
    </citation>
    <scope>NUCLEOTIDE SEQUENCE</scope>
    <source>
        <strain evidence="1">Dsil-2018</strain>
    </source>
</reference>
<dbReference type="Proteomes" id="UP000821865">
    <property type="component" value="Chromosome 10"/>
</dbReference>
<evidence type="ECO:0000313" key="2">
    <source>
        <dbReference type="Proteomes" id="UP000821865"/>
    </source>
</evidence>
<keyword evidence="2" id="KW-1185">Reference proteome</keyword>
<proteinExistence type="predicted"/>
<evidence type="ECO:0000313" key="1">
    <source>
        <dbReference type="EMBL" id="KAH7974627.1"/>
    </source>
</evidence>
<gene>
    <name evidence="1" type="ORF">HPB49_017484</name>
</gene>
<dbReference type="EMBL" id="CM023479">
    <property type="protein sequence ID" value="KAH7974627.1"/>
    <property type="molecule type" value="Genomic_DNA"/>
</dbReference>
<sequence length="948" mass="102659">MSSLKPKKARGGEKAQNDRRRHRPATKAAEQKSTTTAAVEASDLPSTDPAKKASGVDATLKRKAQYAETGTAEAGAAAAVESPTAAVEETVSPLTYGSDQGNATTGQEGAAQFAKSTVSHDAQTTVAAEGTNAPAEVSGSAGTVIRDVEPDKLGDKSASPIRPTLIATGEPTATLERSHEGGTSAEVSPVSREGSMAAAATSGRSPTGLDPEEPTKAPRTMQLLMTAGSPQSMTSLPRATEAPKLDESFYEKIADIRRSPQPTGGKSIVIDGRVSLRMASLCGTLVALVFIIAVLLPRLKRDAGANTCDTSDCLVHASLLKASLNLSVDPCHDFSAFVCSHWSQKQTAFGEDVNSVMDSLRYSWYNNFGDTLRLGSRKLPVGKKPLAMYEMCLSDSSSVAKDVHTALMLSLFLDLPAGWGEIGNKAISALSLAVLFAYRWQAPFWLTVNVLDGRRLSSGRRRVVVKPGAYLPSFLRQHRAAADSYGQYMLSYFTAYLPKADGSPIHLTDSHVSSIRDMEADVLGQLNTVYYQQKPSVFNFDELDAKVAPGFAGSGTWLQHFREALSLEPELTPQDVVLVSHALLFEVLAGLVVKYGDVKLKYLLVWQFVQLYLPLGDLRLLATRYGSKSKADISRPLYCAHHVEASFKVLALSLSIAASFSAEIRDSIDALFDGLVSSALKKVNSSTWLDEESKLRVNNKLAHVKKLMWPPQSLMARDVLEKIYEDVSENETSVAEFWIKTRLIMSDVKAPTDYLEASRRLGNNFLPYIDYDYISNSVEIATGIAAAPAYYRNGTGAMFYGGLGFLMALQVVKSIDEEGLEWAAPETIADTILTSSTQHAYDDRVRCLNKSGAKSIFPEIPALEIAYSALEDSNLLGGQEHLGLSPELPEGKVFFLTICYMTCTPPGHSNPVTTECNKLAQNSEYFAKVYGCPKGSRMNPEKKCSFFS</sequence>